<keyword evidence="2" id="KW-0813">Transport</keyword>
<feature type="transmembrane region" description="Helical" evidence="9">
    <location>
        <begin position="441"/>
        <end position="461"/>
    </location>
</feature>
<feature type="transmembrane region" description="Helical" evidence="9">
    <location>
        <begin position="261"/>
        <end position="280"/>
    </location>
</feature>
<dbReference type="Proteomes" id="UP001642464">
    <property type="component" value="Unassembled WGS sequence"/>
</dbReference>
<feature type="transmembrane region" description="Helical" evidence="9">
    <location>
        <begin position="390"/>
        <end position="408"/>
    </location>
</feature>
<feature type="transmembrane region" description="Helical" evidence="9">
    <location>
        <begin position="414"/>
        <end position="434"/>
    </location>
</feature>
<keyword evidence="7" id="KW-0406">Ion transport</keyword>
<feature type="domain" description="K+ potassium transporter C-terminal" evidence="11">
    <location>
        <begin position="542"/>
        <end position="692"/>
    </location>
</feature>
<feature type="transmembrane region" description="Helical" evidence="9">
    <location>
        <begin position="181"/>
        <end position="197"/>
    </location>
</feature>
<feature type="transmembrane region" description="Helical" evidence="9">
    <location>
        <begin position="143"/>
        <end position="161"/>
    </location>
</feature>
<protein>
    <recommendedName>
        <fullName evidence="14">Potassium transporter</fullName>
    </recommendedName>
</protein>
<gene>
    <name evidence="12" type="ORF">SCF082_LOCUS4878</name>
</gene>
<evidence type="ECO:0000256" key="7">
    <source>
        <dbReference type="ARBA" id="ARBA00023065"/>
    </source>
</evidence>
<feature type="transmembrane region" description="Helical" evidence="9">
    <location>
        <begin position="333"/>
        <end position="353"/>
    </location>
</feature>
<dbReference type="InterPro" id="IPR053951">
    <property type="entry name" value="K_trans_N"/>
</dbReference>
<dbReference type="InterPro" id="IPR003855">
    <property type="entry name" value="K+_transporter"/>
</dbReference>
<evidence type="ECO:0000256" key="4">
    <source>
        <dbReference type="ARBA" id="ARBA00022692"/>
    </source>
</evidence>
<evidence type="ECO:0000256" key="8">
    <source>
        <dbReference type="ARBA" id="ARBA00023136"/>
    </source>
</evidence>
<comment type="caution">
    <text evidence="12">The sequence shown here is derived from an EMBL/GenBank/DDBJ whole genome shotgun (WGS) entry which is preliminary data.</text>
</comment>
<evidence type="ECO:0000259" key="11">
    <source>
        <dbReference type="Pfam" id="PF22776"/>
    </source>
</evidence>
<feature type="transmembrane region" description="Helical" evidence="9">
    <location>
        <begin position="66"/>
        <end position="84"/>
    </location>
</feature>
<evidence type="ECO:0000256" key="3">
    <source>
        <dbReference type="ARBA" id="ARBA00022538"/>
    </source>
</evidence>
<keyword evidence="3" id="KW-0633">Potassium transport</keyword>
<dbReference type="Pfam" id="PF22776">
    <property type="entry name" value="K_trans_C"/>
    <property type="match status" value="1"/>
</dbReference>
<dbReference type="PANTHER" id="PTHR30540">
    <property type="entry name" value="OSMOTIC STRESS POTASSIUM TRANSPORTER"/>
    <property type="match status" value="1"/>
</dbReference>
<evidence type="ECO:0000256" key="5">
    <source>
        <dbReference type="ARBA" id="ARBA00022958"/>
    </source>
</evidence>
<reference evidence="12 13" key="1">
    <citation type="submission" date="2024-02" db="EMBL/GenBank/DDBJ databases">
        <authorList>
            <person name="Chen Y."/>
            <person name="Shah S."/>
            <person name="Dougan E. K."/>
            <person name="Thang M."/>
            <person name="Chan C."/>
        </authorList>
    </citation>
    <scope>NUCLEOTIDE SEQUENCE [LARGE SCALE GENOMIC DNA]</scope>
</reference>
<evidence type="ECO:0000259" key="10">
    <source>
        <dbReference type="Pfam" id="PF02705"/>
    </source>
</evidence>
<accession>A0ABP0I3T3</accession>
<dbReference type="InterPro" id="IPR053952">
    <property type="entry name" value="K_trans_C"/>
</dbReference>
<comment type="subcellular location">
    <subcellularLocation>
        <location evidence="1">Membrane</location>
        <topology evidence="1">Multi-pass membrane protein</topology>
    </subcellularLocation>
</comment>
<keyword evidence="8 9" id="KW-0472">Membrane</keyword>
<feature type="transmembrane region" description="Helical" evidence="9">
    <location>
        <begin position="467"/>
        <end position="486"/>
    </location>
</feature>
<dbReference type="PANTHER" id="PTHR30540:SF83">
    <property type="entry name" value="K+ POTASSIUM TRANSPORTER"/>
    <property type="match status" value="1"/>
</dbReference>
<evidence type="ECO:0008006" key="14">
    <source>
        <dbReference type="Google" id="ProtNLM"/>
    </source>
</evidence>
<feature type="transmembrane region" description="Helical" evidence="9">
    <location>
        <begin position="25"/>
        <end position="46"/>
    </location>
</feature>
<keyword evidence="6 9" id="KW-1133">Transmembrane helix</keyword>
<organism evidence="12 13">
    <name type="scientific">Durusdinium trenchii</name>
    <dbReference type="NCBI Taxonomy" id="1381693"/>
    <lineage>
        <taxon>Eukaryota</taxon>
        <taxon>Sar</taxon>
        <taxon>Alveolata</taxon>
        <taxon>Dinophyceae</taxon>
        <taxon>Suessiales</taxon>
        <taxon>Symbiodiniaceae</taxon>
        <taxon>Durusdinium</taxon>
    </lineage>
</organism>
<evidence type="ECO:0000313" key="12">
    <source>
        <dbReference type="EMBL" id="CAK8996636.1"/>
    </source>
</evidence>
<evidence type="ECO:0000256" key="9">
    <source>
        <dbReference type="SAM" id="Phobius"/>
    </source>
</evidence>
<keyword evidence="4 9" id="KW-0812">Transmembrane</keyword>
<evidence type="ECO:0000313" key="13">
    <source>
        <dbReference type="Proteomes" id="UP001642464"/>
    </source>
</evidence>
<feature type="transmembrane region" description="Helical" evidence="9">
    <location>
        <begin position="292"/>
        <end position="313"/>
    </location>
</feature>
<evidence type="ECO:0000256" key="1">
    <source>
        <dbReference type="ARBA" id="ARBA00004141"/>
    </source>
</evidence>
<evidence type="ECO:0000256" key="6">
    <source>
        <dbReference type="ARBA" id="ARBA00022989"/>
    </source>
</evidence>
<keyword evidence="13" id="KW-1185">Reference proteome</keyword>
<dbReference type="EMBL" id="CAXAMM010002558">
    <property type="protein sequence ID" value="CAK8996636.1"/>
    <property type="molecule type" value="Genomic_DNA"/>
</dbReference>
<feature type="transmembrane region" description="Helical" evidence="9">
    <location>
        <begin position="204"/>
        <end position="229"/>
    </location>
</feature>
<keyword evidence="5" id="KW-0630">Potassium</keyword>
<evidence type="ECO:0000256" key="2">
    <source>
        <dbReference type="ARBA" id="ARBA00022448"/>
    </source>
</evidence>
<sequence length="727" mass="80385">MSSDILSVVSRPLNDRKAGARHTSFFPLVLGATGVVFGDIGTSPLYTFNSIFTELHAQPQKADVQQAFSVIFWTMTWMICYKYIGLVMRVSHHGEGGTFAMMKVILQTLRHTNHEDSTSEEDTDEEMTGIGSNPERGSCQQSVVLFLGVVSCSMLVGDGVITPPNSVLGALNSPCLQVSESWNVFIAVMILLGVFGLQRVGSRIIGWIAGPLMVLWFLTIAAMGIYQIAMNPELAAYMAHGFSPVKLYHFFVLGEFRGFRAYRAIAGVVLCVTGAEALYADMGHFGAGPITTAWFFLVWPCLTLQYFGQAIVLAADPTLINSNPLYSTVPNSLIWPVFILAALAAIIASQALISGVFTLMSQAHALGLVPRILVLHTNPDERGQVYIPEINWLLMIACILVTVAFKTSDALVSAYGIAVTGAFIFTTLLLCFVLHYVWKCCWAVTLLAILPMLMIDLVFWTANLMKVLQAGWVPLVLSGLIYFLMYSHHWGRNRELANHIHEEEEELANLHRHSKAGSRSSCCTVWGLRRHLASRDLARPDGTAFFLTPKEGRVPSSVNVLINELGSVPRTLVLLHVAYSEEPFVAESERLKWSTVDRGLGLHTATLSFGYAEPLTAARFDLDSKLAFLTQDHITRSKTAPAGRIDEEGNLTFGKVRADPHVTYIVNSKRFVAAEDSCLARAQVAIFSLLNRGMVELMPLWCRDHIYIYICTKQEVLVDRNSQLKQL</sequence>
<dbReference type="Pfam" id="PF02705">
    <property type="entry name" value="K_trans"/>
    <property type="match status" value="1"/>
</dbReference>
<feature type="domain" description="K+ potassium transporter integral membrane" evidence="10">
    <location>
        <begin position="29"/>
        <end position="502"/>
    </location>
</feature>
<name>A0ABP0I3T3_9DINO</name>
<proteinExistence type="predicted"/>